<dbReference type="Proteomes" id="UP000225135">
    <property type="component" value="Unassembled WGS sequence"/>
</dbReference>
<dbReference type="RefSeq" id="WP_016083942.1">
    <property type="nucleotide sequence ID" value="NZ_NUQH01000049.1"/>
</dbReference>
<evidence type="ECO:0000313" key="4">
    <source>
        <dbReference type="Proteomes" id="UP000225135"/>
    </source>
</evidence>
<comment type="similarity">
    <text evidence="1">Belongs to the glycosyltransferase 2 family.</text>
</comment>
<dbReference type="PANTHER" id="PTHR22916:SF3">
    <property type="entry name" value="UDP-GLCNAC:BETAGAL BETA-1,3-N-ACETYLGLUCOSAMINYLTRANSFERASE-LIKE PROTEIN 1"/>
    <property type="match status" value="1"/>
</dbReference>
<dbReference type="AlphaFoldDB" id="A0A9X7HJR5"/>
<dbReference type="Pfam" id="PF00535">
    <property type="entry name" value="Glycos_transf_2"/>
    <property type="match status" value="1"/>
</dbReference>
<dbReference type="EMBL" id="NUUR01000127">
    <property type="protein sequence ID" value="PHG74554.1"/>
    <property type="molecule type" value="Genomic_DNA"/>
</dbReference>
<gene>
    <name evidence="3" type="ORF">COI69_29810</name>
</gene>
<feature type="domain" description="Glycosyltransferase 2-like" evidence="2">
    <location>
        <begin position="12"/>
        <end position="141"/>
    </location>
</feature>
<name>A0A9X7HJR5_BACCE</name>
<proteinExistence type="inferred from homology"/>
<sequence>MKKEGYIDGLVSVIMPCYNATVNLEEAIESVLAQSYTNLELLIVDDASTEPIENIILKYRKDDRIRYLKHSMNQGVAVARNTGLLQSKGRYVAFLDSDDLWHSDKLEQQLFFMNTHQVAFMYSAYEVVRDTSDNRINTIQVPQQINYNDLLKNTIIGCLTVLIDRKQTGFFEMPIISVGEDSATWLNLLKEGHVAYGIQRPLAKYRVAGNSLSSNKLKMVNGTWRMYRQTQNLSILKTSYYFSFYIINAILKRIRLC</sequence>
<comment type="caution">
    <text evidence="3">The sequence shown here is derived from an EMBL/GenBank/DDBJ whole genome shotgun (WGS) entry which is preliminary data.</text>
</comment>
<dbReference type="GO" id="GO:0016758">
    <property type="term" value="F:hexosyltransferase activity"/>
    <property type="evidence" value="ECO:0007669"/>
    <property type="project" value="UniProtKB-ARBA"/>
</dbReference>
<dbReference type="SUPFAM" id="SSF53448">
    <property type="entry name" value="Nucleotide-diphospho-sugar transferases"/>
    <property type="match status" value="1"/>
</dbReference>
<accession>A0A9X7HJR5</accession>
<evidence type="ECO:0000256" key="1">
    <source>
        <dbReference type="ARBA" id="ARBA00006739"/>
    </source>
</evidence>
<dbReference type="Gene3D" id="3.90.550.10">
    <property type="entry name" value="Spore Coat Polysaccharide Biosynthesis Protein SpsA, Chain A"/>
    <property type="match status" value="1"/>
</dbReference>
<dbReference type="CDD" id="cd00761">
    <property type="entry name" value="Glyco_tranf_GTA_type"/>
    <property type="match status" value="1"/>
</dbReference>
<dbReference type="InterPro" id="IPR001173">
    <property type="entry name" value="Glyco_trans_2-like"/>
</dbReference>
<dbReference type="PANTHER" id="PTHR22916">
    <property type="entry name" value="GLYCOSYLTRANSFERASE"/>
    <property type="match status" value="1"/>
</dbReference>
<protein>
    <submittedName>
        <fullName evidence="3">Glycosyltransferase family 2 protein</fullName>
    </submittedName>
</protein>
<organism evidence="3 4">
    <name type="scientific">Bacillus cereus</name>
    <dbReference type="NCBI Taxonomy" id="1396"/>
    <lineage>
        <taxon>Bacteria</taxon>
        <taxon>Bacillati</taxon>
        <taxon>Bacillota</taxon>
        <taxon>Bacilli</taxon>
        <taxon>Bacillales</taxon>
        <taxon>Bacillaceae</taxon>
        <taxon>Bacillus</taxon>
        <taxon>Bacillus cereus group</taxon>
    </lineage>
</organism>
<evidence type="ECO:0000259" key="2">
    <source>
        <dbReference type="Pfam" id="PF00535"/>
    </source>
</evidence>
<dbReference type="InterPro" id="IPR029044">
    <property type="entry name" value="Nucleotide-diphossugar_trans"/>
</dbReference>
<reference evidence="3 4" key="1">
    <citation type="submission" date="2017-09" db="EMBL/GenBank/DDBJ databases">
        <title>Large-scale bioinformatics analysis of Bacillus genomes uncovers conserved roles of natural products in bacterial physiology.</title>
        <authorList>
            <consortium name="Agbiome Team Llc"/>
            <person name="Bleich R.M."/>
            <person name="Grubbs K.J."/>
            <person name="Santa Maria K.C."/>
            <person name="Allen S.E."/>
            <person name="Farag S."/>
            <person name="Shank E.A."/>
            <person name="Bowers A."/>
        </authorList>
    </citation>
    <scope>NUCLEOTIDE SEQUENCE [LARGE SCALE GENOMIC DNA]</scope>
    <source>
        <strain evidence="3 4">AFS029792</strain>
    </source>
</reference>
<evidence type="ECO:0000313" key="3">
    <source>
        <dbReference type="EMBL" id="PHG74554.1"/>
    </source>
</evidence>